<reference evidence="2" key="1">
    <citation type="submission" date="2022-11" db="UniProtKB">
        <authorList>
            <consortium name="WormBaseParasite"/>
        </authorList>
    </citation>
    <scope>IDENTIFICATION</scope>
</reference>
<dbReference type="InterPro" id="IPR029033">
    <property type="entry name" value="His_PPase_superfam"/>
</dbReference>
<organism evidence="1 2">
    <name type="scientific">Panagrolaimus superbus</name>
    <dbReference type="NCBI Taxonomy" id="310955"/>
    <lineage>
        <taxon>Eukaryota</taxon>
        <taxon>Metazoa</taxon>
        <taxon>Ecdysozoa</taxon>
        <taxon>Nematoda</taxon>
        <taxon>Chromadorea</taxon>
        <taxon>Rhabditida</taxon>
        <taxon>Tylenchina</taxon>
        <taxon>Panagrolaimomorpha</taxon>
        <taxon>Panagrolaimoidea</taxon>
        <taxon>Panagrolaimidae</taxon>
        <taxon>Panagrolaimus</taxon>
    </lineage>
</organism>
<protein>
    <submittedName>
        <fullName evidence="2">Uncharacterized protein</fullName>
    </submittedName>
</protein>
<keyword evidence="1" id="KW-1185">Reference proteome</keyword>
<accession>A0A914YR04</accession>
<evidence type="ECO:0000313" key="1">
    <source>
        <dbReference type="Proteomes" id="UP000887577"/>
    </source>
</evidence>
<dbReference type="GO" id="GO:0016791">
    <property type="term" value="F:phosphatase activity"/>
    <property type="evidence" value="ECO:0007669"/>
    <property type="project" value="UniProtKB-ARBA"/>
</dbReference>
<dbReference type="Proteomes" id="UP000887577">
    <property type="component" value="Unplaced"/>
</dbReference>
<name>A0A914YR04_9BILA</name>
<dbReference type="WBParaSite" id="PSU_v2.g2151.t1">
    <property type="protein sequence ID" value="PSU_v2.g2151.t1"/>
    <property type="gene ID" value="PSU_v2.g2151"/>
</dbReference>
<sequence length="136" mass="15166">MNTETFICDAASMKYLYNTIPINDVECFLECQPPRCNAFPAGSGITISAPMEATGCSVTATCDTGTQLNVELQDGRIFLANSPQTFTFSFQNICKKEIGKKMRNLWVIRHGERIDKVDPEWIKTAPRGAWDDPPLT</sequence>
<proteinExistence type="predicted"/>
<dbReference type="Gene3D" id="3.40.50.1240">
    <property type="entry name" value="Phosphoglycerate mutase-like"/>
    <property type="match status" value="1"/>
</dbReference>
<dbReference type="AlphaFoldDB" id="A0A914YR04"/>
<evidence type="ECO:0000313" key="2">
    <source>
        <dbReference type="WBParaSite" id="PSU_v2.g2151.t1"/>
    </source>
</evidence>